<dbReference type="SUPFAM" id="SSF50447">
    <property type="entry name" value="Translation proteins"/>
    <property type="match status" value="1"/>
</dbReference>
<comment type="similarity">
    <text evidence="5">Belongs to the RimM family.</text>
</comment>
<dbReference type="OrthoDB" id="9783509at2"/>
<evidence type="ECO:0000259" key="7">
    <source>
        <dbReference type="Pfam" id="PF24986"/>
    </source>
</evidence>
<dbReference type="InterPro" id="IPR011961">
    <property type="entry name" value="RimM"/>
</dbReference>
<proteinExistence type="inferred from homology"/>
<sequence length="196" mass="21151">MAAEVAIPADLVMVGHITGAYGIVGWVRIKPYSPDADALLSAKKWWLGKPAQLGGQVHPHDLHDVEMMQAKHHSGDIVARLVGVAGREAAEALKGSVVHVRRSHFPALEDGEFYWLDLIGLAVENLQGEQLGIVTDMMDNGAHPILRITVPVIAAAADMAVQAKAPAELLIPFVDQFVKTVDQAAKKITVDWGLDY</sequence>
<dbReference type="SUPFAM" id="SSF50346">
    <property type="entry name" value="PRC-barrel domain"/>
    <property type="match status" value="1"/>
</dbReference>
<dbReference type="InterPro" id="IPR056792">
    <property type="entry name" value="PRC_RimM"/>
</dbReference>
<keyword evidence="1 5" id="KW-0963">Cytoplasm</keyword>
<dbReference type="Gene3D" id="2.40.30.60">
    <property type="entry name" value="RimM"/>
    <property type="match status" value="1"/>
</dbReference>
<dbReference type="InterPro" id="IPR036976">
    <property type="entry name" value="RimM_N_sf"/>
</dbReference>
<evidence type="ECO:0000256" key="1">
    <source>
        <dbReference type="ARBA" id="ARBA00022490"/>
    </source>
</evidence>
<protein>
    <recommendedName>
        <fullName evidence="5">Ribosome maturation factor RimM</fullName>
    </recommendedName>
</protein>
<comment type="subunit">
    <text evidence="5">Binds ribosomal protein uS19.</text>
</comment>
<comment type="subcellular location">
    <subcellularLocation>
        <location evidence="5">Cytoplasm</location>
    </subcellularLocation>
</comment>
<dbReference type="RefSeq" id="WP_153233653.1">
    <property type="nucleotide sequence ID" value="NZ_WINI01000001.1"/>
</dbReference>
<keyword evidence="9" id="KW-1185">Reference proteome</keyword>
<evidence type="ECO:0000259" key="6">
    <source>
        <dbReference type="Pfam" id="PF01782"/>
    </source>
</evidence>
<dbReference type="Pfam" id="PF01782">
    <property type="entry name" value="RimM"/>
    <property type="match status" value="1"/>
</dbReference>
<evidence type="ECO:0000313" key="9">
    <source>
        <dbReference type="Proteomes" id="UP000451565"/>
    </source>
</evidence>
<evidence type="ECO:0000256" key="2">
    <source>
        <dbReference type="ARBA" id="ARBA00022517"/>
    </source>
</evidence>
<evidence type="ECO:0000313" key="8">
    <source>
        <dbReference type="EMBL" id="MQR00141.1"/>
    </source>
</evidence>
<name>A0A843YS04_9BURK</name>
<dbReference type="InterPro" id="IPR009000">
    <property type="entry name" value="Transl_B-barrel_sf"/>
</dbReference>
<dbReference type="GO" id="GO:0006364">
    <property type="term" value="P:rRNA processing"/>
    <property type="evidence" value="ECO:0007669"/>
    <property type="project" value="UniProtKB-UniRule"/>
</dbReference>
<dbReference type="PANTHER" id="PTHR33692:SF1">
    <property type="entry name" value="RIBOSOME MATURATION FACTOR RIMM"/>
    <property type="match status" value="1"/>
</dbReference>
<evidence type="ECO:0000256" key="4">
    <source>
        <dbReference type="ARBA" id="ARBA00023186"/>
    </source>
</evidence>
<gene>
    <name evidence="5 8" type="primary">rimM</name>
    <name evidence="8" type="ORF">GEV47_05525</name>
</gene>
<evidence type="ECO:0000256" key="5">
    <source>
        <dbReference type="HAMAP-Rule" id="MF_00014"/>
    </source>
</evidence>
<dbReference type="PANTHER" id="PTHR33692">
    <property type="entry name" value="RIBOSOME MATURATION FACTOR RIMM"/>
    <property type="match status" value="1"/>
</dbReference>
<dbReference type="InterPro" id="IPR011033">
    <property type="entry name" value="PRC_barrel-like_sf"/>
</dbReference>
<comment type="domain">
    <text evidence="5">The PRC barrel domain binds ribosomal protein uS19.</text>
</comment>
<dbReference type="HAMAP" id="MF_00014">
    <property type="entry name" value="Ribosome_mat_RimM"/>
    <property type="match status" value="1"/>
</dbReference>
<dbReference type="NCBIfam" id="TIGR02273">
    <property type="entry name" value="16S_RimM"/>
    <property type="match status" value="1"/>
</dbReference>
<organism evidence="8 9">
    <name type="scientific">Glaciimonas soli</name>
    <dbReference type="NCBI Taxonomy" id="2590999"/>
    <lineage>
        <taxon>Bacteria</taxon>
        <taxon>Pseudomonadati</taxon>
        <taxon>Pseudomonadota</taxon>
        <taxon>Betaproteobacteria</taxon>
        <taxon>Burkholderiales</taxon>
        <taxon>Oxalobacteraceae</taxon>
        <taxon>Glaciimonas</taxon>
    </lineage>
</organism>
<dbReference type="EMBL" id="WINI01000001">
    <property type="protein sequence ID" value="MQR00141.1"/>
    <property type="molecule type" value="Genomic_DNA"/>
</dbReference>
<keyword evidence="3 5" id="KW-0698">rRNA processing</keyword>
<dbReference type="GO" id="GO:0005840">
    <property type="term" value="C:ribosome"/>
    <property type="evidence" value="ECO:0007669"/>
    <property type="project" value="InterPro"/>
</dbReference>
<dbReference type="InterPro" id="IPR002676">
    <property type="entry name" value="RimM_N"/>
</dbReference>
<dbReference type="GO" id="GO:0005737">
    <property type="term" value="C:cytoplasm"/>
    <property type="evidence" value="ECO:0007669"/>
    <property type="project" value="UniProtKB-SubCell"/>
</dbReference>
<dbReference type="GO" id="GO:0043022">
    <property type="term" value="F:ribosome binding"/>
    <property type="evidence" value="ECO:0007669"/>
    <property type="project" value="InterPro"/>
</dbReference>
<keyword evidence="2 5" id="KW-0690">Ribosome biogenesis</keyword>
<keyword evidence="4 5" id="KW-0143">Chaperone</keyword>
<dbReference type="Pfam" id="PF24986">
    <property type="entry name" value="PRC_RimM"/>
    <property type="match status" value="1"/>
</dbReference>
<feature type="domain" description="RimM N-terminal" evidence="6">
    <location>
        <begin position="14"/>
        <end position="103"/>
    </location>
</feature>
<dbReference type="GO" id="GO:0042274">
    <property type="term" value="P:ribosomal small subunit biogenesis"/>
    <property type="evidence" value="ECO:0007669"/>
    <property type="project" value="UniProtKB-UniRule"/>
</dbReference>
<comment type="function">
    <text evidence="5">An accessory protein needed during the final step in the assembly of 30S ribosomal subunit, possibly for assembly of the head region. Essential for efficient processing of 16S rRNA. May be needed both before and after RbfA during the maturation of 16S rRNA. It has affinity for free ribosomal 30S subunits but not for 70S ribosomes.</text>
</comment>
<dbReference type="Proteomes" id="UP000451565">
    <property type="component" value="Unassembled WGS sequence"/>
</dbReference>
<reference evidence="8 9" key="1">
    <citation type="submission" date="2019-10" db="EMBL/GenBank/DDBJ databases">
        <title>Glaciimonas soli sp. nov., a psychrophilic bacterium isolated from the forest soil of a high elevation mountain in Taiwan.</title>
        <authorList>
            <person name="Wang L.-T."/>
            <person name="Shieh W.Y."/>
        </authorList>
    </citation>
    <scope>NUCLEOTIDE SEQUENCE [LARGE SCALE GENOMIC DNA]</scope>
    <source>
        <strain evidence="8 9">GS1</strain>
    </source>
</reference>
<dbReference type="AlphaFoldDB" id="A0A843YS04"/>
<accession>A0A843YS04</accession>
<feature type="domain" description="Ribosome maturation factor RimM PRC barrel" evidence="7">
    <location>
        <begin position="115"/>
        <end position="192"/>
    </location>
</feature>
<evidence type="ECO:0000256" key="3">
    <source>
        <dbReference type="ARBA" id="ARBA00022552"/>
    </source>
</evidence>
<dbReference type="Gene3D" id="2.30.30.240">
    <property type="entry name" value="PRC-barrel domain"/>
    <property type="match status" value="1"/>
</dbReference>
<comment type="caution">
    <text evidence="8">The sequence shown here is derived from an EMBL/GenBank/DDBJ whole genome shotgun (WGS) entry which is preliminary data.</text>
</comment>